<feature type="domain" description="3-hydroxyisobutyrate dehydrogenase-like NAD-binding" evidence="6">
    <location>
        <begin position="165"/>
        <end position="284"/>
    </location>
</feature>
<dbReference type="Pfam" id="PF14833">
    <property type="entry name" value="NAD_binding_11"/>
    <property type="match status" value="1"/>
</dbReference>
<dbReference type="GO" id="GO:0051287">
    <property type="term" value="F:NAD binding"/>
    <property type="evidence" value="ECO:0007669"/>
    <property type="project" value="InterPro"/>
</dbReference>
<dbReference type="AlphaFoldDB" id="A0A0H3FEC7"/>
<dbReference type="EC" id="1.1.1.373" evidence="3"/>
<keyword evidence="1 3" id="KW-0560">Oxidoreductase</keyword>
<evidence type="ECO:0000313" key="9">
    <source>
        <dbReference type="Proteomes" id="UP000007257"/>
    </source>
</evidence>
<dbReference type="EMBL" id="JBHUCJ010000019">
    <property type="protein sequence ID" value="MFD3223974.1"/>
    <property type="molecule type" value="Genomic_DNA"/>
</dbReference>
<dbReference type="PANTHER" id="PTHR22981:SF7">
    <property type="entry name" value="3-HYDROXYISOBUTYRATE DEHYDROGENASE, MITOCHONDRIAL"/>
    <property type="match status" value="1"/>
</dbReference>
<protein>
    <recommendedName>
        <fullName evidence="3">3-sulfolactaldehyde reductase</fullName>
        <shortName evidence="3">SLA reductase</shortName>
        <ecNumber evidence="3">1.1.1.373</ecNumber>
    </recommendedName>
</protein>
<feature type="binding site" evidence="3">
    <location>
        <position position="123"/>
    </location>
    <ligand>
        <name>2,3-dihydroxypropane-1-sulfonate</name>
        <dbReference type="ChEBI" id="CHEBI:77138"/>
    </ligand>
</feature>
<evidence type="ECO:0000259" key="6">
    <source>
        <dbReference type="Pfam" id="PF14833"/>
    </source>
</evidence>
<feature type="domain" description="6-phosphogluconate dehydrogenase NADP-binding" evidence="5">
    <location>
        <begin position="3"/>
        <end position="159"/>
    </location>
</feature>
<evidence type="ECO:0000256" key="1">
    <source>
        <dbReference type="ARBA" id="ARBA00023002"/>
    </source>
</evidence>
<dbReference type="InterPro" id="IPR030876">
    <property type="entry name" value="SLA_reductase"/>
</dbReference>
<evidence type="ECO:0000259" key="5">
    <source>
        <dbReference type="Pfam" id="PF03446"/>
    </source>
</evidence>
<proteinExistence type="inferred from homology"/>
<comment type="similarity">
    <text evidence="3">Belongs to the HIBADH-related family. 3-sulfolactaldehyde reductase subfamily.</text>
</comment>
<evidence type="ECO:0000256" key="4">
    <source>
        <dbReference type="PIRSR" id="PIRSR000103-1"/>
    </source>
</evidence>
<dbReference type="Proteomes" id="UP001598201">
    <property type="component" value="Unassembled WGS sequence"/>
</dbReference>
<dbReference type="eggNOG" id="COG2084">
    <property type="taxonomic scope" value="Bacteria"/>
</dbReference>
<gene>
    <name evidence="8" type="primary">yihU</name>
    <name evidence="7" type="ordered locus">Rahaq_4078</name>
    <name evidence="8" type="ORF">ACFPK4_10540</name>
</gene>
<dbReference type="GO" id="GO:1902777">
    <property type="term" value="P:6-sulfoquinovose(1-) catabolic process"/>
    <property type="evidence" value="ECO:0007669"/>
    <property type="project" value="UniProtKB-UniRule"/>
</dbReference>
<keyword evidence="10" id="KW-1185">Reference proteome</keyword>
<dbReference type="KEGG" id="rah:Rahaq_4078"/>
<dbReference type="InterPro" id="IPR006115">
    <property type="entry name" value="6PGDH_NADP-bd"/>
</dbReference>
<feature type="binding site" evidence="3">
    <location>
        <position position="65"/>
    </location>
    <ligand>
        <name>NAD(+)</name>
        <dbReference type="ChEBI" id="CHEBI:57540"/>
    </ligand>
</feature>
<comment type="function">
    <text evidence="3">Reduces 3-sulfolactaldehyde (SLA) to 2,3-dihydroxypropane 1-sulfonate (DHPS).</text>
</comment>
<dbReference type="SUPFAM" id="SSF48179">
    <property type="entry name" value="6-phosphogluconate dehydrogenase C-terminal domain-like"/>
    <property type="match status" value="1"/>
</dbReference>
<dbReference type="InterPro" id="IPR008927">
    <property type="entry name" value="6-PGluconate_DH-like_C_sf"/>
</dbReference>
<reference evidence="8 10" key="3">
    <citation type="submission" date="2024-09" db="EMBL/GenBank/DDBJ databases">
        <title>Genomes of Rahnella.</title>
        <authorList>
            <person name="Mnguni F.C."/>
            <person name="Shin G.Y."/>
            <person name="Coutinho T."/>
        </authorList>
    </citation>
    <scope>NUCLEOTIDE SEQUENCE [LARGE SCALE GENOMIC DNA]</scope>
    <source>
        <strain evidence="8 10">20WA0057</strain>
    </source>
</reference>
<sequence length="298" mass="31196">MANVAFIGLGQMGAPMAANLIKQGHRLAVFDLNPQTVNSLIQQGATGSKSAAEAAAGAEFVITMLPNGDLVSEVLFGRDGICETLSPSALVIDMSTIHPLQTDKLIAQMHEKGFSMMDVPVGRTSDHAVAGTLLLLAGGTAEQVERARPVLMAMGSELINAGGPGKGIRVKLINNYMSIALNALSAEAAVLCEALDLSFDVALQVMSGTPAGKGHFTTSWPNKVLKGDLSPAFMIDLAHKDLGIALDVANQLHVPMPLGAASREVYNQARAAGRGRQDWTAILEQVRTSAGLAQKTHP</sequence>
<dbReference type="PIRSF" id="PIRSF000103">
    <property type="entry name" value="HIBADH"/>
    <property type="match status" value="1"/>
</dbReference>
<feature type="binding site" evidence="3">
    <location>
        <begin position="174"/>
        <end position="178"/>
    </location>
    <ligand>
        <name>2,3-dihydroxypropane-1-sulfonate</name>
        <dbReference type="ChEBI" id="CHEBI:77138"/>
    </ligand>
</feature>
<dbReference type="PROSITE" id="PS00895">
    <property type="entry name" value="3_HYDROXYISOBUT_DH"/>
    <property type="match status" value="1"/>
</dbReference>
<dbReference type="EMBL" id="CP002505">
    <property type="protein sequence ID" value="ADW75666.1"/>
    <property type="molecule type" value="Genomic_DNA"/>
</dbReference>
<dbReference type="OrthoDB" id="9786703at2"/>
<dbReference type="GO" id="GO:0050661">
    <property type="term" value="F:NADP binding"/>
    <property type="evidence" value="ECO:0007669"/>
    <property type="project" value="InterPro"/>
</dbReference>
<dbReference type="InterPro" id="IPR029154">
    <property type="entry name" value="HIBADH-like_NADP-bd"/>
</dbReference>
<dbReference type="Proteomes" id="UP000007257">
    <property type="component" value="Chromosome"/>
</dbReference>
<dbReference type="InterPro" id="IPR015815">
    <property type="entry name" value="HIBADH-related"/>
</dbReference>
<dbReference type="Gene3D" id="3.40.50.720">
    <property type="entry name" value="NAD(P)-binding Rossmann-like Domain"/>
    <property type="match status" value="1"/>
</dbReference>
<feature type="binding site" evidence="3">
    <location>
        <position position="31"/>
    </location>
    <ligand>
        <name>NAD(+)</name>
        <dbReference type="ChEBI" id="CHEBI:57540"/>
    </ligand>
</feature>
<evidence type="ECO:0000313" key="8">
    <source>
        <dbReference type="EMBL" id="MFD3223974.1"/>
    </source>
</evidence>
<evidence type="ECO:0000313" key="10">
    <source>
        <dbReference type="Proteomes" id="UP001598201"/>
    </source>
</evidence>
<keyword evidence="2 3" id="KW-0520">NAD</keyword>
<dbReference type="Pfam" id="PF03446">
    <property type="entry name" value="NAD_binding_2"/>
    <property type="match status" value="1"/>
</dbReference>
<accession>A0A0H3FEC7</accession>
<name>A0A0H3FEC7_RAHSY</name>
<dbReference type="SUPFAM" id="SSF51735">
    <property type="entry name" value="NAD(P)-binding Rossmann-fold domains"/>
    <property type="match status" value="1"/>
</dbReference>
<evidence type="ECO:0000256" key="2">
    <source>
        <dbReference type="ARBA" id="ARBA00023027"/>
    </source>
</evidence>
<evidence type="ECO:0000256" key="3">
    <source>
        <dbReference type="HAMAP-Rule" id="MF_01913"/>
    </source>
</evidence>
<reference evidence="7 9" key="2">
    <citation type="journal article" date="2012" name="J. Bacteriol.">
        <title>Complete Genome Sequence of Rahnella sp. Strain Y9602, a Gammaproteobacterium Isolate from Metal- and Radionuclide-Contaminated Soil.</title>
        <authorList>
            <person name="Martinez R.J."/>
            <person name="Bruce D."/>
            <person name="Detter C."/>
            <person name="Goodwin L.A."/>
            <person name="Han J."/>
            <person name="Han C.S."/>
            <person name="Held B."/>
            <person name="Land M.L."/>
            <person name="Mikhailova N."/>
            <person name="Nolan M."/>
            <person name="Pennacchio L."/>
            <person name="Pitluck S."/>
            <person name="Tapia R."/>
            <person name="Woyke T."/>
            <person name="Sobecky P.A."/>
        </authorList>
    </citation>
    <scope>NUCLEOTIDE SEQUENCE [LARGE SCALE GENOMIC DNA]</scope>
    <source>
        <strain evidence="7 9">Y9602</strain>
    </source>
</reference>
<dbReference type="Gene3D" id="1.10.1040.10">
    <property type="entry name" value="N-(1-d-carboxylethyl)-l-norvaline Dehydrogenase, domain 2"/>
    <property type="match status" value="1"/>
</dbReference>
<dbReference type="HAMAP" id="MF_01913">
    <property type="entry name" value="SLA_reductase"/>
    <property type="match status" value="1"/>
</dbReference>
<dbReference type="InterPro" id="IPR013328">
    <property type="entry name" value="6PGD_dom2"/>
</dbReference>
<feature type="active site" evidence="3 4">
    <location>
        <position position="171"/>
    </location>
</feature>
<comment type="catalytic activity">
    <reaction evidence="3">
        <text>(2S)-3-sulfopropanediol + NAD(+) = (2S)-3-sulfolactaldehyde + NADH + H(+)</text>
        <dbReference type="Rhea" id="RHEA:40511"/>
        <dbReference type="ChEBI" id="CHEBI:15378"/>
        <dbReference type="ChEBI" id="CHEBI:57540"/>
        <dbReference type="ChEBI" id="CHEBI:57945"/>
        <dbReference type="ChEBI" id="CHEBI:90109"/>
        <dbReference type="ChEBI" id="CHEBI:176527"/>
        <dbReference type="EC" id="1.1.1.373"/>
    </reaction>
</comment>
<feature type="binding site" evidence="3">
    <location>
        <position position="96"/>
    </location>
    <ligand>
        <name>NAD(+)</name>
        <dbReference type="ChEBI" id="CHEBI:57540"/>
    </ligand>
</feature>
<dbReference type="GO" id="GO:0061596">
    <property type="term" value="F:3-sulfolactaldehyde reductase activity"/>
    <property type="evidence" value="ECO:0007669"/>
    <property type="project" value="UniProtKB-UniRule"/>
</dbReference>
<dbReference type="NCBIfam" id="NF012005">
    <property type="entry name" value="PRK15461.1"/>
    <property type="match status" value="1"/>
</dbReference>
<dbReference type="PANTHER" id="PTHR22981">
    <property type="entry name" value="3-HYDROXYISOBUTYRATE DEHYDROGENASE-RELATED"/>
    <property type="match status" value="1"/>
</dbReference>
<organism evidence="7 9">
    <name type="scientific">Rahnella sp. (strain Y9602)</name>
    <dbReference type="NCBI Taxonomy" id="2703885"/>
    <lineage>
        <taxon>Bacteria</taxon>
        <taxon>Pseudomonadati</taxon>
        <taxon>Pseudomonadota</taxon>
        <taxon>Gammaproteobacteria</taxon>
        <taxon>Enterobacterales</taxon>
        <taxon>Yersiniaceae</taxon>
        <taxon>Rahnella</taxon>
    </lineage>
</organism>
<feature type="binding site" evidence="3">
    <location>
        <position position="240"/>
    </location>
    <ligand>
        <name>NAD(+)</name>
        <dbReference type="ChEBI" id="CHEBI:57540"/>
    </ligand>
</feature>
<dbReference type="RefSeq" id="WP_013577354.1">
    <property type="nucleotide sequence ID" value="NC_015061.1"/>
</dbReference>
<feature type="binding site" evidence="3">
    <location>
        <begin position="11"/>
        <end position="12"/>
    </location>
    <ligand>
        <name>NAD(+)</name>
        <dbReference type="ChEBI" id="CHEBI:57540"/>
    </ligand>
</feature>
<dbReference type="HOGENOM" id="CLU_035117_1_1_6"/>
<dbReference type="InterPro" id="IPR036291">
    <property type="entry name" value="NAD(P)-bd_dom_sf"/>
</dbReference>
<evidence type="ECO:0000313" key="7">
    <source>
        <dbReference type="EMBL" id="ADW75666.1"/>
    </source>
</evidence>
<dbReference type="InterPro" id="IPR002204">
    <property type="entry name" value="3-OH-isobutyrate_DH-rel_CS"/>
</dbReference>
<reference evidence="9" key="1">
    <citation type="submission" date="2011-01" db="EMBL/GenBank/DDBJ databases">
        <title>Complete sequence of chromosome of Rahnella sp. Y9602.</title>
        <authorList>
            <consortium name="US DOE Joint Genome Institute"/>
            <person name="Lucas S."/>
            <person name="Copeland A."/>
            <person name="Lapidus A."/>
            <person name="Cheng J.-F."/>
            <person name="Goodwin L."/>
            <person name="Pitluck S."/>
            <person name="Lu M."/>
            <person name="Detter J.C."/>
            <person name="Han C."/>
            <person name="Tapia R."/>
            <person name="Land M."/>
            <person name="Hauser L."/>
            <person name="Kyrpides N."/>
            <person name="Ivanova N."/>
            <person name="Ovchinnikova G."/>
            <person name="Pagani I."/>
            <person name="Sobecky P.A."/>
            <person name="Martinez R.J."/>
            <person name="Woyke T."/>
        </authorList>
    </citation>
    <scope>NUCLEOTIDE SEQUENCE [LARGE SCALE GENOMIC DNA]</scope>
    <source>
        <strain evidence="9">Y9602</strain>
    </source>
</reference>